<protein>
    <submittedName>
        <fullName evidence="2">Uncharacterized protein</fullName>
    </submittedName>
</protein>
<sequence length="152" mass="16835">MKLKLSLIFVGLSLALQSAAMFLAEGSVIREVGADADSAFESFKTAVAAGAAQWNWKKPTDQVLRSFWNSKAQNIITLESGSLQEWSDKASKLIRYLLLSPSGSSCNLWTDSGRSVTGRDFNDWYGTYTPQQTARLERMSQLHNYFRGNGGN</sequence>
<gene>
    <name evidence="2" type="ORF">BCV70DRAFT_232431</name>
</gene>
<keyword evidence="1" id="KW-0732">Signal</keyword>
<evidence type="ECO:0000313" key="2">
    <source>
        <dbReference type="EMBL" id="PWY99532.1"/>
    </source>
</evidence>
<reference evidence="2 3" key="1">
    <citation type="journal article" date="2018" name="Mol. Biol. Evol.">
        <title>Broad Genomic Sampling Reveals a Smut Pathogenic Ancestry of the Fungal Clade Ustilaginomycotina.</title>
        <authorList>
            <person name="Kijpornyongpan T."/>
            <person name="Mondo S.J."/>
            <person name="Barry K."/>
            <person name="Sandor L."/>
            <person name="Lee J."/>
            <person name="Lipzen A."/>
            <person name="Pangilinan J."/>
            <person name="LaButti K."/>
            <person name="Hainaut M."/>
            <person name="Henrissat B."/>
            <person name="Grigoriev I.V."/>
            <person name="Spatafora J.W."/>
            <person name="Aime M.C."/>
        </authorList>
    </citation>
    <scope>NUCLEOTIDE SEQUENCE [LARGE SCALE GENOMIC DNA]</scope>
    <source>
        <strain evidence="2 3">MCA 3645</strain>
    </source>
</reference>
<accession>A0A317XNY4</accession>
<feature type="chain" id="PRO_5016316090" evidence="1">
    <location>
        <begin position="16"/>
        <end position="152"/>
    </location>
</feature>
<dbReference type="InParanoid" id="A0A317XNY4"/>
<dbReference type="AlphaFoldDB" id="A0A317XNY4"/>
<name>A0A317XNY4_9BASI</name>
<proteinExistence type="predicted"/>
<organism evidence="2 3">
    <name type="scientific">Testicularia cyperi</name>
    <dbReference type="NCBI Taxonomy" id="1882483"/>
    <lineage>
        <taxon>Eukaryota</taxon>
        <taxon>Fungi</taxon>
        <taxon>Dikarya</taxon>
        <taxon>Basidiomycota</taxon>
        <taxon>Ustilaginomycotina</taxon>
        <taxon>Ustilaginomycetes</taxon>
        <taxon>Ustilaginales</taxon>
        <taxon>Anthracoideaceae</taxon>
        <taxon>Testicularia</taxon>
    </lineage>
</organism>
<evidence type="ECO:0000313" key="3">
    <source>
        <dbReference type="Proteomes" id="UP000246740"/>
    </source>
</evidence>
<keyword evidence="3" id="KW-1185">Reference proteome</keyword>
<dbReference type="Proteomes" id="UP000246740">
    <property type="component" value="Unassembled WGS sequence"/>
</dbReference>
<dbReference type="EMBL" id="KZ819195">
    <property type="protein sequence ID" value="PWY99532.1"/>
    <property type="molecule type" value="Genomic_DNA"/>
</dbReference>
<feature type="signal peptide" evidence="1">
    <location>
        <begin position="1"/>
        <end position="15"/>
    </location>
</feature>
<evidence type="ECO:0000256" key="1">
    <source>
        <dbReference type="SAM" id="SignalP"/>
    </source>
</evidence>